<proteinExistence type="predicted"/>
<evidence type="ECO:0000259" key="7">
    <source>
        <dbReference type="Pfam" id="PF03772"/>
    </source>
</evidence>
<evidence type="ECO:0000256" key="3">
    <source>
        <dbReference type="ARBA" id="ARBA00022692"/>
    </source>
</evidence>
<feature type="transmembrane region" description="Helical" evidence="6">
    <location>
        <begin position="446"/>
        <end position="468"/>
    </location>
</feature>
<evidence type="ECO:0000256" key="4">
    <source>
        <dbReference type="ARBA" id="ARBA00022989"/>
    </source>
</evidence>
<dbReference type="PANTHER" id="PTHR30619">
    <property type="entry name" value="DNA INTERNALIZATION/COMPETENCE PROTEIN COMEC/REC2"/>
    <property type="match status" value="1"/>
</dbReference>
<feature type="transmembrane region" description="Helical" evidence="6">
    <location>
        <begin position="61"/>
        <end position="82"/>
    </location>
</feature>
<evidence type="ECO:0000256" key="5">
    <source>
        <dbReference type="ARBA" id="ARBA00023136"/>
    </source>
</evidence>
<feature type="transmembrane region" description="Helical" evidence="6">
    <location>
        <begin position="480"/>
        <end position="500"/>
    </location>
</feature>
<dbReference type="InterPro" id="IPR052159">
    <property type="entry name" value="Competence_DNA_uptake"/>
</dbReference>
<evidence type="ECO:0000313" key="9">
    <source>
        <dbReference type="Proteomes" id="UP001299220"/>
    </source>
</evidence>
<feature type="domain" description="ComEC/Rec2-related protein" evidence="7">
    <location>
        <begin position="226"/>
        <end position="498"/>
    </location>
</feature>
<reference evidence="8 9" key="1">
    <citation type="submission" date="2020-12" db="EMBL/GenBank/DDBJ databases">
        <title>Whole genome sequences of gut porcine anaerobes.</title>
        <authorList>
            <person name="Kubasova T."/>
            <person name="Jahodarova E."/>
            <person name="Rychlik I."/>
        </authorList>
    </citation>
    <scope>NUCLEOTIDE SEQUENCE [LARGE SCALE GENOMIC DNA]</scope>
    <source>
        <strain evidence="8 9">An867</strain>
    </source>
</reference>
<dbReference type="NCBIfam" id="TIGR00360">
    <property type="entry name" value="ComEC_N-term"/>
    <property type="match status" value="1"/>
</dbReference>
<keyword evidence="4 6" id="KW-1133">Transmembrane helix</keyword>
<keyword evidence="2" id="KW-1003">Cell membrane</keyword>
<evidence type="ECO:0000256" key="6">
    <source>
        <dbReference type="SAM" id="Phobius"/>
    </source>
</evidence>
<organism evidence="8 9">
    <name type="scientific">Anaeromassilibacillus senegalensis</name>
    <dbReference type="NCBI Taxonomy" id="1673717"/>
    <lineage>
        <taxon>Bacteria</taxon>
        <taxon>Bacillati</taxon>
        <taxon>Bacillota</taxon>
        <taxon>Clostridia</taxon>
        <taxon>Eubacteriales</taxon>
        <taxon>Acutalibacteraceae</taxon>
        <taxon>Anaeromassilibacillus</taxon>
    </lineage>
</organism>
<dbReference type="Proteomes" id="UP001299220">
    <property type="component" value="Unassembled WGS sequence"/>
</dbReference>
<keyword evidence="9" id="KW-1185">Reference proteome</keyword>
<feature type="transmembrane region" description="Helical" evidence="6">
    <location>
        <begin position="418"/>
        <end position="439"/>
    </location>
</feature>
<dbReference type="RefSeq" id="WP_235322779.1">
    <property type="nucleotide sequence ID" value="NZ_JAFBIT010000001.1"/>
</dbReference>
<feature type="transmembrane region" description="Helical" evidence="6">
    <location>
        <begin position="383"/>
        <end position="406"/>
    </location>
</feature>
<gene>
    <name evidence="8" type="ORF">JQM67_04110</name>
</gene>
<feature type="transmembrane region" description="Helical" evidence="6">
    <location>
        <begin position="250"/>
        <end position="272"/>
    </location>
</feature>
<evidence type="ECO:0000313" key="8">
    <source>
        <dbReference type="EMBL" id="MCF2651777.1"/>
    </source>
</evidence>
<dbReference type="PANTHER" id="PTHR30619:SF1">
    <property type="entry name" value="RECOMBINATION PROTEIN 2"/>
    <property type="match status" value="1"/>
</dbReference>
<feature type="transmembrane region" description="Helical" evidence="6">
    <location>
        <begin position="12"/>
        <end position="31"/>
    </location>
</feature>
<keyword evidence="3 6" id="KW-0812">Transmembrane</keyword>
<keyword evidence="5 6" id="KW-0472">Membrane</keyword>
<feature type="transmembrane region" description="Helical" evidence="6">
    <location>
        <begin position="37"/>
        <end position="54"/>
    </location>
</feature>
<dbReference type="Pfam" id="PF03772">
    <property type="entry name" value="Competence"/>
    <property type="match status" value="1"/>
</dbReference>
<sequence>MKPDMRENGINRPAVVIGFTYFAALLFATFLGAHNTPYALVALLLTLAICFLFRQHRARPALMLALFTAAAALAVFTMLSWFTVIPAERYLGNTYRIQVTIDSEPECRYGNFYYKARVTHMEEPKQDVDFTIRLSHGEALNAKVGDTVSCTAKFVAFQDDFGLSSRTSQLADGKVLAAYISDYESVSVTPAAKRPLSYYGSAVRAQVRDKLLRAYPKAEGSVLCAMLLGLRNDLSDTLTDSYRAAGASHILVISGMHMAIIAQFALGALSFFGIRRRWAAGISIVFVLAFMVISGMSATVVRSGIMQIILLFGLLIGRQADPLNSLAIAVLCLTLQNPFCVGDISLLLSLSATLGILSLSPRMLAFCTARIHTPRRQMRVKRLLSPVAASLGAILGALPVQLYVFGTVNLNSVVTSLLVLYASAWLIRFGALAAICLYVPFLVPAAAPFVFISGLLAKYQNAVVFWIADHLPGTAEISGAYLPATVLIGVLFLALAIMLCGKRRVPAAVYVLTACILFSGMAANEWLNGGRTRVLVFDAEYAQCTALIEGHRANVLDCSGNGYEVCDVLQDYGVQTVDFLHVQTSESSVRCAERIAAVFPVSAVVQPDTVYFPLDGAAHSVYHYGCTGQMPGGTPFTISSGGGLIRFEVCGQSVVLEGKAGGYEAESADIRITQNLQSPVHSPFTVLKTDDIMEETAQALPVGNYILTSEHELVCLDFEANGRYTILGG</sequence>
<evidence type="ECO:0000256" key="1">
    <source>
        <dbReference type="ARBA" id="ARBA00004651"/>
    </source>
</evidence>
<feature type="transmembrane region" description="Helical" evidence="6">
    <location>
        <begin position="507"/>
        <end position="527"/>
    </location>
</feature>
<dbReference type="EMBL" id="JAFBIT010000001">
    <property type="protein sequence ID" value="MCF2651777.1"/>
    <property type="molecule type" value="Genomic_DNA"/>
</dbReference>
<name>A0ABS9CLQ7_9FIRM</name>
<feature type="transmembrane region" description="Helical" evidence="6">
    <location>
        <begin position="344"/>
        <end position="371"/>
    </location>
</feature>
<protein>
    <submittedName>
        <fullName evidence="8">ComEC/Rec2 family competence protein</fullName>
    </submittedName>
</protein>
<evidence type="ECO:0000256" key="2">
    <source>
        <dbReference type="ARBA" id="ARBA00022475"/>
    </source>
</evidence>
<comment type="subcellular location">
    <subcellularLocation>
        <location evidence="1">Cell membrane</location>
        <topology evidence="1">Multi-pass membrane protein</topology>
    </subcellularLocation>
</comment>
<dbReference type="InterPro" id="IPR004477">
    <property type="entry name" value="ComEC_N"/>
</dbReference>
<comment type="caution">
    <text evidence="8">The sequence shown here is derived from an EMBL/GenBank/DDBJ whole genome shotgun (WGS) entry which is preliminary data.</text>
</comment>
<feature type="transmembrane region" description="Helical" evidence="6">
    <location>
        <begin position="284"/>
        <end position="316"/>
    </location>
</feature>
<accession>A0ABS9CLQ7</accession>